<protein>
    <submittedName>
        <fullName evidence="1">Uncharacterized protein</fullName>
    </submittedName>
</protein>
<dbReference type="EMBL" id="LAZR01006213">
    <property type="protein sequence ID" value="KKM93864.1"/>
    <property type="molecule type" value="Genomic_DNA"/>
</dbReference>
<proteinExistence type="predicted"/>
<comment type="caution">
    <text evidence="1">The sequence shown here is derived from an EMBL/GenBank/DDBJ whole genome shotgun (WGS) entry which is preliminary data.</text>
</comment>
<evidence type="ECO:0000313" key="1">
    <source>
        <dbReference type="EMBL" id="KKM93864.1"/>
    </source>
</evidence>
<reference evidence="1" key="1">
    <citation type="journal article" date="2015" name="Nature">
        <title>Complex archaea that bridge the gap between prokaryotes and eukaryotes.</title>
        <authorList>
            <person name="Spang A."/>
            <person name="Saw J.H."/>
            <person name="Jorgensen S.L."/>
            <person name="Zaremba-Niedzwiedzka K."/>
            <person name="Martijn J."/>
            <person name="Lind A.E."/>
            <person name="van Eijk R."/>
            <person name="Schleper C."/>
            <person name="Guy L."/>
            <person name="Ettema T.J."/>
        </authorList>
    </citation>
    <scope>NUCLEOTIDE SEQUENCE</scope>
</reference>
<name>A0A0F9LG22_9ZZZZ</name>
<organism evidence="1">
    <name type="scientific">marine sediment metagenome</name>
    <dbReference type="NCBI Taxonomy" id="412755"/>
    <lineage>
        <taxon>unclassified sequences</taxon>
        <taxon>metagenomes</taxon>
        <taxon>ecological metagenomes</taxon>
    </lineage>
</organism>
<dbReference type="AlphaFoldDB" id="A0A0F9LG22"/>
<sequence length="62" mass="7427">MFKKRHYEVIARVLNSHHLHPTRLHVADSDIVLDRVIEDFVAMFKDDNPRFDRKKFMKAAGY</sequence>
<accession>A0A0F9LG22</accession>
<gene>
    <name evidence="1" type="ORF">LCGC14_1203930</name>
</gene>